<keyword evidence="10" id="KW-0723">Serine/threonine-protein kinase</keyword>
<dbReference type="InterPro" id="IPR000719">
    <property type="entry name" value="Prot_kinase_dom"/>
</dbReference>
<dbReference type="PROSITE" id="PS50082">
    <property type="entry name" value="WD_REPEATS_2"/>
    <property type="match status" value="6"/>
</dbReference>
<keyword evidence="11" id="KW-1185">Reference proteome</keyword>
<evidence type="ECO:0000259" key="9">
    <source>
        <dbReference type="PROSITE" id="PS50011"/>
    </source>
</evidence>
<dbReference type="InterPro" id="IPR001680">
    <property type="entry name" value="WD40_rpt"/>
</dbReference>
<evidence type="ECO:0000256" key="8">
    <source>
        <dbReference type="SAM" id="Phobius"/>
    </source>
</evidence>
<organism evidence="10 11">
    <name type="scientific">Frigoriglobus tundricola</name>
    <dbReference type="NCBI Taxonomy" id="2774151"/>
    <lineage>
        <taxon>Bacteria</taxon>
        <taxon>Pseudomonadati</taxon>
        <taxon>Planctomycetota</taxon>
        <taxon>Planctomycetia</taxon>
        <taxon>Gemmatales</taxon>
        <taxon>Gemmataceae</taxon>
        <taxon>Frigoriglobus</taxon>
    </lineage>
</organism>
<evidence type="ECO:0000256" key="7">
    <source>
        <dbReference type="SAM" id="MobiDB-lite"/>
    </source>
</evidence>
<keyword evidence="10" id="KW-0418">Kinase</keyword>
<dbReference type="InterPro" id="IPR050349">
    <property type="entry name" value="WD_LIS1/nudF_dynein_reg"/>
</dbReference>
<keyword evidence="2" id="KW-0677">Repeat</keyword>
<dbReference type="RefSeq" id="WP_171469902.1">
    <property type="nucleotide sequence ID" value="NZ_CP053452.2"/>
</dbReference>
<keyword evidence="1 5" id="KW-0853">WD repeat</keyword>
<feature type="domain" description="Protein kinase" evidence="9">
    <location>
        <begin position="98"/>
        <end position="393"/>
    </location>
</feature>
<dbReference type="GO" id="GO:0005524">
    <property type="term" value="F:ATP binding"/>
    <property type="evidence" value="ECO:0007669"/>
    <property type="project" value="UniProtKB-UniRule"/>
</dbReference>
<evidence type="ECO:0000256" key="6">
    <source>
        <dbReference type="PROSITE-ProRule" id="PRU10141"/>
    </source>
</evidence>
<feature type="transmembrane region" description="Helical" evidence="8">
    <location>
        <begin position="418"/>
        <end position="442"/>
    </location>
</feature>
<dbReference type="SUPFAM" id="SSF56112">
    <property type="entry name" value="Protein kinase-like (PK-like)"/>
    <property type="match status" value="1"/>
</dbReference>
<dbReference type="PROSITE" id="PS00108">
    <property type="entry name" value="PROTEIN_KINASE_ST"/>
    <property type="match status" value="1"/>
</dbReference>
<dbReference type="PRINTS" id="PR00320">
    <property type="entry name" value="GPROTEINBRPT"/>
</dbReference>
<proteinExistence type="predicted"/>
<feature type="repeat" description="WD" evidence="5">
    <location>
        <begin position="607"/>
        <end position="648"/>
    </location>
</feature>
<dbReference type="InterPro" id="IPR011009">
    <property type="entry name" value="Kinase-like_dom_sf"/>
</dbReference>
<dbReference type="InterPro" id="IPR036322">
    <property type="entry name" value="WD40_repeat_dom_sf"/>
</dbReference>
<feature type="compositionally biased region" description="Pro residues" evidence="7">
    <location>
        <begin position="822"/>
        <end position="834"/>
    </location>
</feature>
<dbReference type="PROSITE" id="PS00678">
    <property type="entry name" value="WD_REPEATS_1"/>
    <property type="match status" value="5"/>
</dbReference>
<keyword evidence="10" id="KW-0808">Transferase</keyword>
<sequence length="834" mass="89752">MPVDPARAKSLFLAAADLPAADRGPFLGRECGADADLRDRVEALLRADEEPPVPSDVTTSPFDPGPAPDGGTVRSDGPPAHFHYVPPIGPGAVIADRYTLLKVIGEGGMGSVFLASQTEPVKRQLALKLIKTGMDSKAVLARFDAERQALALMDHPNIARIYDGGLTPTGQPFFVMELVTGVPLTDYCDTHRLMVDARLRLFVAVCQAVQHAHQKGIIHRDLKPGNVLVTEVDGRPTPKVIDFGVAKATGQQLTDLSLSETGAIVGTPAYMSPEQADPTSMDIDTRTDVYALGVMLYELLAGSPPLDAAQFRRGALLEMLRMVREVEPPRPSTRLSTADALPNIAAARSIDPARLAKLLRGELDWVVMKALEKDRTRRYESATAFARDIERYLADEVVEARPPSRGYRLKKFVTRNKVQVLAGSLVLLTLVAGVVASTYFAVQAREEASAARAAEIKAEAEAKAARKAEGEARTAEGDARSAETKAEAEAKAARKAEADAKWQARLANDARHAIQIDLALRAREEKDYERVAALLQEVRPEYQGVWETRYVRTLWRRETPLLATLKGHTSFVRSASFGPDGTRVVTASEDGTARVWDAATGREQAVLKGHTSFVRSASFSPDGTRVVTASEDGTARVWDAATGREQAVLKGRTSTVESASFSPDGTRVVTASLDKTARVWDAATGREQAVLKGHTDLVVSASFSPDGTRVVTASLDGTARVWDAATGREQAVLKGHTNVVYSAAFSPDGTRVVTASGDGTARVWDAATGQEKAVLKGHTGGVWSVAFSPDGTRVVTASQDKTARVWDAEPGLEMRPAERPRPPLPVAPPPREKK</sequence>
<dbReference type="Pfam" id="PF00400">
    <property type="entry name" value="WD40"/>
    <property type="match status" value="6"/>
</dbReference>
<dbReference type="PANTHER" id="PTHR44129">
    <property type="entry name" value="WD REPEAT-CONTAINING PROTEIN POP1"/>
    <property type="match status" value="1"/>
</dbReference>
<feature type="repeat" description="WD" evidence="5">
    <location>
        <begin position="565"/>
        <end position="606"/>
    </location>
</feature>
<evidence type="ECO:0000313" key="10">
    <source>
        <dbReference type="EMBL" id="QJW93766.1"/>
    </source>
</evidence>
<feature type="repeat" description="WD" evidence="5">
    <location>
        <begin position="775"/>
        <end position="816"/>
    </location>
</feature>
<evidence type="ECO:0000256" key="1">
    <source>
        <dbReference type="ARBA" id="ARBA00022574"/>
    </source>
</evidence>
<feature type="repeat" description="WD" evidence="5">
    <location>
        <begin position="649"/>
        <end position="690"/>
    </location>
</feature>
<dbReference type="InterPro" id="IPR019775">
    <property type="entry name" value="WD40_repeat_CS"/>
</dbReference>
<feature type="region of interest" description="Disordered" evidence="7">
    <location>
        <begin position="467"/>
        <end position="487"/>
    </location>
</feature>
<name>A0A6M5YKF4_9BACT</name>
<evidence type="ECO:0000256" key="5">
    <source>
        <dbReference type="PROSITE-ProRule" id="PRU00221"/>
    </source>
</evidence>
<protein>
    <submittedName>
        <fullName evidence="10">Serine/threonine protein kinase</fullName>
    </submittedName>
</protein>
<gene>
    <name evidence="10" type="ORF">FTUN_1277</name>
</gene>
<dbReference type="SUPFAM" id="SSF50978">
    <property type="entry name" value="WD40 repeat-like"/>
    <property type="match status" value="1"/>
</dbReference>
<reference evidence="11" key="1">
    <citation type="submission" date="2020-05" db="EMBL/GenBank/DDBJ databases">
        <title>Frigoriglobus tundricola gen. nov., sp. nov., a psychrotolerant cellulolytic planctomycete of the family Gemmataceae with two divergent copies of 16S rRNA gene.</title>
        <authorList>
            <person name="Kulichevskaya I.S."/>
            <person name="Ivanova A.A."/>
            <person name="Naumoff D.G."/>
            <person name="Beletsky A.V."/>
            <person name="Rijpstra W.I.C."/>
            <person name="Sinninghe Damste J.S."/>
            <person name="Mardanov A.V."/>
            <person name="Ravin N.V."/>
            <person name="Dedysh S.N."/>
        </authorList>
    </citation>
    <scope>NUCLEOTIDE SEQUENCE [LARGE SCALE GENOMIC DNA]</scope>
    <source>
        <strain evidence="11">PL17</strain>
    </source>
</reference>
<dbReference type="InterPro" id="IPR017441">
    <property type="entry name" value="Protein_kinase_ATP_BS"/>
</dbReference>
<dbReference type="SMART" id="SM00220">
    <property type="entry name" value="S_TKc"/>
    <property type="match status" value="1"/>
</dbReference>
<dbReference type="SMART" id="SM00320">
    <property type="entry name" value="WD40"/>
    <property type="match status" value="6"/>
</dbReference>
<evidence type="ECO:0000256" key="4">
    <source>
        <dbReference type="ARBA" id="ARBA00022840"/>
    </source>
</evidence>
<dbReference type="GO" id="GO:0004674">
    <property type="term" value="F:protein serine/threonine kinase activity"/>
    <property type="evidence" value="ECO:0007669"/>
    <property type="project" value="UniProtKB-KW"/>
</dbReference>
<dbReference type="InterPro" id="IPR008271">
    <property type="entry name" value="Ser/Thr_kinase_AS"/>
</dbReference>
<dbReference type="PROSITE" id="PS50294">
    <property type="entry name" value="WD_REPEATS_REGION"/>
    <property type="match status" value="6"/>
</dbReference>
<dbReference type="CDD" id="cd14014">
    <property type="entry name" value="STKc_PknB_like"/>
    <property type="match status" value="1"/>
</dbReference>
<dbReference type="CDD" id="cd00200">
    <property type="entry name" value="WD40"/>
    <property type="match status" value="1"/>
</dbReference>
<accession>A0A6M5YKF4</accession>
<dbReference type="Gene3D" id="1.10.510.10">
    <property type="entry name" value="Transferase(Phosphotransferase) domain 1"/>
    <property type="match status" value="1"/>
</dbReference>
<dbReference type="AlphaFoldDB" id="A0A6M5YKF4"/>
<feature type="binding site" evidence="6">
    <location>
        <position position="128"/>
    </location>
    <ligand>
        <name>ATP</name>
        <dbReference type="ChEBI" id="CHEBI:30616"/>
    </ligand>
</feature>
<keyword evidence="3 6" id="KW-0547">Nucleotide-binding</keyword>
<dbReference type="InterPro" id="IPR020472">
    <property type="entry name" value="WD40_PAC1"/>
</dbReference>
<dbReference type="PROSITE" id="PS00107">
    <property type="entry name" value="PROTEIN_KINASE_ATP"/>
    <property type="match status" value="1"/>
</dbReference>
<evidence type="ECO:0000256" key="3">
    <source>
        <dbReference type="ARBA" id="ARBA00022741"/>
    </source>
</evidence>
<dbReference type="Gene3D" id="2.130.10.10">
    <property type="entry name" value="YVTN repeat-like/Quinoprotein amine dehydrogenase"/>
    <property type="match status" value="2"/>
</dbReference>
<feature type="region of interest" description="Disordered" evidence="7">
    <location>
        <begin position="806"/>
        <end position="834"/>
    </location>
</feature>
<keyword evidence="4 6" id="KW-0067">ATP-binding</keyword>
<evidence type="ECO:0000256" key="2">
    <source>
        <dbReference type="ARBA" id="ARBA00022737"/>
    </source>
</evidence>
<feature type="region of interest" description="Disordered" evidence="7">
    <location>
        <begin position="47"/>
        <end position="77"/>
    </location>
</feature>
<dbReference type="InterPro" id="IPR015943">
    <property type="entry name" value="WD40/YVTN_repeat-like_dom_sf"/>
</dbReference>
<keyword evidence="8" id="KW-0472">Membrane</keyword>
<dbReference type="KEGG" id="ftj:FTUN_1277"/>
<dbReference type="Gene3D" id="3.30.200.20">
    <property type="entry name" value="Phosphorylase Kinase, domain 1"/>
    <property type="match status" value="1"/>
</dbReference>
<evidence type="ECO:0000313" key="11">
    <source>
        <dbReference type="Proteomes" id="UP000503447"/>
    </source>
</evidence>
<dbReference type="EMBL" id="CP053452">
    <property type="protein sequence ID" value="QJW93766.1"/>
    <property type="molecule type" value="Genomic_DNA"/>
</dbReference>
<dbReference type="Pfam" id="PF00069">
    <property type="entry name" value="Pkinase"/>
    <property type="match status" value="1"/>
</dbReference>
<keyword evidence="8" id="KW-1133">Transmembrane helix</keyword>
<keyword evidence="8" id="KW-0812">Transmembrane</keyword>
<dbReference type="Proteomes" id="UP000503447">
    <property type="component" value="Chromosome"/>
</dbReference>
<dbReference type="PROSITE" id="PS50011">
    <property type="entry name" value="PROTEIN_KINASE_DOM"/>
    <property type="match status" value="1"/>
</dbReference>
<feature type="repeat" description="WD" evidence="5">
    <location>
        <begin position="691"/>
        <end position="732"/>
    </location>
</feature>
<feature type="repeat" description="WD" evidence="5">
    <location>
        <begin position="733"/>
        <end position="774"/>
    </location>
</feature>